<evidence type="ECO:0000256" key="1">
    <source>
        <dbReference type="ARBA" id="ARBA00005986"/>
    </source>
</evidence>
<dbReference type="NCBIfam" id="TIGR02118">
    <property type="entry name" value="EthD family reductase"/>
    <property type="match status" value="1"/>
</dbReference>
<organism evidence="2 3">
    <name type="scientific">Colletotrichum higginsianum</name>
    <dbReference type="NCBI Taxonomy" id="80884"/>
    <lineage>
        <taxon>Eukaryota</taxon>
        <taxon>Fungi</taxon>
        <taxon>Dikarya</taxon>
        <taxon>Ascomycota</taxon>
        <taxon>Pezizomycotina</taxon>
        <taxon>Sordariomycetes</taxon>
        <taxon>Hypocreomycetidae</taxon>
        <taxon>Glomerellales</taxon>
        <taxon>Glomerellaceae</taxon>
        <taxon>Colletotrichum</taxon>
        <taxon>Colletotrichum destructivum species complex</taxon>
    </lineage>
</organism>
<dbReference type="OrthoDB" id="4892971at2759"/>
<dbReference type="InterPro" id="IPR009799">
    <property type="entry name" value="EthD_dom"/>
</dbReference>
<gene>
    <name evidence="2" type="ORF">CH35J_002031</name>
</gene>
<evidence type="ECO:0000313" key="2">
    <source>
        <dbReference type="EMBL" id="TID04053.1"/>
    </source>
</evidence>
<name>A0A4T0WD71_9PEZI</name>
<dbReference type="PANTHER" id="PTHR40260">
    <property type="entry name" value="BLR8190 PROTEIN"/>
    <property type="match status" value="1"/>
</dbReference>
<comment type="similarity">
    <text evidence="1">Belongs to the tpcK family.</text>
</comment>
<proteinExistence type="inferred from homology"/>
<dbReference type="SUPFAM" id="SSF54909">
    <property type="entry name" value="Dimeric alpha+beta barrel"/>
    <property type="match status" value="1"/>
</dbReference>
<evidence type="ECO:0008006" key="4">
    <source>
        <dbReference type="Google" id="ProtNLM"/>
    </source>
</evidence>
<protein>
    <recommendedName>
        <fullName evidence="4">EthD domain-containing protein</fullName>
    </recommendedName>
</protein>
<accession>A0A4T0WD71</accession>
<dbReference type="PANTHER" id="PTHR40260:SF2">
    <property type="entry name" value="BLR8190 PROTEIN"/>
    <property type="match status" value="1"/>
</dbReference>
<dbReference type="InterPro" id="IPR011008">
    <property type="entry name" value="Dimeric_a/b-barrel"/>
</dbReference>
<comment type="caution">
    <text evidence="2">The sequence shown here is derived from an EMBL/GenBank/DDBJ whole genome shotgun (WGS) entry which is preliminary data.</text>
</comment>
<dbReference type="Gene3D" id="3.30.70.100">
    <property type="match status" value="1"/>
</dbReference>
<reference evidence="2 3" key="1">
    <citation type="journal article" date="2019" name="Genome Biol. Evol.">
        <title>Genomic Plasticity Mediated by Transposable Elements in the Plant Pathogenic Fungus Colletotrichum higginsianum.</title>
        <authorList>
            <person name="Tsushima A."/>
            <person name="Gan P."/>
            <person name="Kumakura N."/>
            <person name="Narusaka M."/>
            <person name="Takano Y."/>
            <person name="Narusaka Y."/>
            <person name="Shirasu K."/>
        </authorList>
    </citation>
    <scope>NUCLEOTIDE SEQUENCE [LARGE SCALE GENOMIC DNA]</scope>
    <source>
        <strain evidence="2 3">MAFF305635-RFP</strain>
    </source>
</reference>
<dbReference type="GO" id="GO:0016491">
    <property type="term" value="F:oxidoreductase activity"/>
    <property type="evidence" value="ECO:0007669"/>
    <property type="project" value="InterPro"/>
</dbReference>
<dbReference type="EMBL" id="MWPZ01000002">
    <property type="protein sequence ID" value="TID04053.1"/>
    <property type="molecule type" value="Genomic_DNA"/>
</dbReference>
<sequence>MTATLTVLYPNVAGAEYNFDYYINSHMPLAAAKWKPSGCLSWTVAKYQPGPDGAPPKYAFAGLIRFSSLEAIHKALASPATLELMEDVPNYSNQELQFLMAEDAESTDA</sequence>
<dbReference type="Proteomes" id="UP000305883">
    <property type="component" value="Unassembled WGS sequence"/>
</dbReference>
<dbReference type="AlphaFoldDB" id="A0A4T0WD71"/>
<evidence type="ECO:0000313" key="3">
    <source>
        <dbReference type="Proteomes" id="UP000305883"/>
    </source>
</evidence>